<dbReference type="PANTHER" id="PTHR11552">
    <property type="entry name" value="GLUCOSE-METHANOL-CHOLINE GMC OXIDOREDUCTASE"/>
    <property type="match status" value="1"/>
</dbReference>
<keyword evidence="3 6" id="KW-0285">Flavoprotein</keyword>
<dbReference type="GO" id="GO:0050660">
    <property type="term" value="F:flavin adenine dinucleotide binding"/>
    <property type="evidence" value="ECO:0007669"/>
    <property type="project" value="InterPro"/>
</dbReference>
<organism evidence="9 10">
    <name type="scientific">Solirubrobacter ginsenosidimutans</name>
    <dbReference type="NCBI Taxonomy" id="490573"/>
    <lineage>
        <taxon>Bacteria</taxon>
        <taxon>Bacillati</taxon>
        <taxon>Actinomycetota</taxon>
        <taxon>Thermoleophilia</taxon>
        <taxon>Solirubrobacterales</taxon>
        <taxon>Solirubrobacteraceae</taxon>
        <taxon>Solirubrobacter</taxon>
    </lineage>
</organism>
<dbReference type="Proteomes" id="UP001149140">
    <property type="component" value="Unassembled WGS sequence"/>
</dbReference>
<protein>
    <submittedName>
        <fullName evidence="9">GMC family oxidoreductase N-terminal domain-containing protein</fullName>
    </submittedName>
</protein>
<evidence type="ECO:0000259" key="8">
    <source>
        <dbReference type="PROSITE" id="PS00624"/>
    </source>
</evidence>
<name>A0A9X3S4Y1_9ACTN</name>
<dbReference type="InterPro" id="IPR007867">
    <property type="entry name" value="GMC_OxRtase_C"/>
</dbReference>
<evidence type="ECO:0000256" key="5">
    <source>
        <dbReference type="PIRSR" id="PIRSR000137-2"/>
    </source>
</evidence>
<evidence type="ECO:0000256" key="1">
    <source>
        <dbReference type="ARBA" id="ARBA00001974"/>
    </source>
</evidence>
<dbReference type="Gene3D" id="3.50.50.60">
    <property type="entry name" value="FAD/NAD(P)-binding domain"/>
    <property type="match status" value="1"/>
</dbReference>
<dbReference type="SUPFAM" id="SSF51905">
    <property type="entry name" value="FAD/NAD(P)-binding domain"/>
    <property type="match status" value="1"/>
</dbReference>
<dbReference type="Pfam" id="PF00732">
    <property type="entry name" value="GMC_oxred_N"/>
    <property type="match status" value="1"/>
</dbReference>
<feature type="domain" description="Glucose-methanol-choline oxidoreductase N-terminal" evidence="7">
    <location>
        <begin position="89"/>
        <end position="112"/>
    </location>
</feature>
<evidence type="ECO:0000256" key="2">
    <source>
        <dbReference type="ARBA" id="ARBA00010790"/>
    </source>
</evidence>
<dbReference type="SUPFAM" id="SSF54373">
    <property type="entry name" value="FAD-linked reductases, C-terminal domain"/>
    <property type="match status" value="1"/>
</dbReference>
<feature type="domain" description="Glucose-methanol-choline oxidoreductase N-terminal" evidence="8">
    <location>
        <begin position="262"/>
        <end position="276"/>
    </location>
</feature>
<dbReference type="PANTHER" id="PTHR11552:SF147">
    <property type="entry name" value="CHOLINE DEHYDROGENASE, MITOCHONDRIAL"/>
    <property type="match status" value="1"/>
</dbReference>
<evidence type="ECO:0000256" key="3">
    <source>
        <dbReference type="ARBA" id="ARBA00022630"/>
    </source>
</evidence>
<dbReference type="Pfam" id="PF05199">
    <property type="entry name" value="GMC_oxred_C"/>
    <property type="match status" value="1"/>
</dbReference>
<dbReference type="InterPro" id="IPR000172">
    <property type="entry name" value="GMC_OxRdtase_N"/>
</dbReference>
<proteinExistence type="inferred from homology"/>
<evidence type="ECO:0000256" key="6">
    <source>
        <dbReference type="RuleBase" id="RU003968"/>
    </source>
</evidence>
<sequence length="556" mass="59755">MAPPPPTWPTEITDYIIVGAGSAGCVLANRLSADASVGVLLLEAGKADRSANIKIPAAFPKQFHTRLDWDYWTEPEPHVDGRSLYIPRGKGIGGSSSMNAMLYVRGRPLDYDGWEEQGAPGWGYKDVLPYFIKAEDNSRGASEYHGAGGPLRVGEQRSPRPLDRRLIAASVAAGIPRIDDYNGPEQDGVSMFQVNQDRGKRFSCADAYLRPVSDRPNLEVRKDATVLGVEFEGGRAVGVRVQGRRGRVEILRAQREVILSAGAIGSPQLLQLSGIGAPDDLRAVGVEVRHELPGVGRNLQDHPFVTSIFEVSDVDTLRYAEKPKALAEWLLRRTGPLSSTVAEVVAFHRTRPGLPAADIQFHMGAAYFEDHGAETYDGHCIVIGPVLISPKARGRVWLRSANPTDKPRILTNSLSDPDDVASLVAGVELTREIAAQNPLAEIVLREIKPGPAVSGRADIEADVRRRLMLIYHPVGTCRMSDTAADAVVDSQLRVHGLEGLRVVDASIMPTIIGGNIHAPTVMVAERAADLIRGAVGASSYQAPTDGPSAKASATGA</sequence>
<dbReference type="PROSITE" id="PS00624">
    <property type="entry name" value="GMC_OXRED_2"/>
    <property type="match status" value="1"/>
</dbReference>
<feature type="binding site" evidence="5">
    <location>
        <position position="226"/>
    </location>
    <ligand>
        <name>FAD</name>
        <dbReference type="ChEBI" id="CHEBI:57692"/>
    </ligand>
</feature>
<keyword evidence="10" id="KW-1185">Reference proteome</keyword>
<comment type="caution">
    <text evidence="9">The sequence shown here is derived from an EMBL/GenBank/DDBJ whole genome shotgun (WGS) entry which is preliminary data.</text>
</comment>
<accession>A0A9X3S4Y1</accession>
<dbReference type="PIRSF" id="PIRSF000137">
    <property type="entry name" value="Alcohol_oxidase"/>
    <property type="match status" value="1"/>
</dbReference>
<gene>
    <name evidence="9" type="ORF">OM076_32175</name>
</gene>
<dbReference type="EMBL" id="JAPDOD010000040">
    <property type="protein sequence ID" value="MDA0164972.1"/>
    <property type="molecule type" value="Genomic_DNA"/>
</dbReference>
<evidence type="ECO:0000313" key="9">
    <source>
        <dbReference type="EMBL" id="MDA0164972.1"/>
    </source>
</evidence>
<dbReference type="InterPro" id="IPR012132">
    <property type="entry name" value="GMC_OxRdtase"/>
</dbReference>
<keyword evidence="4 5" id="KW-0274">FAD</keyword>
<dbReference type="InterPro" id="IPR036188">
    <property type="entry name" value="FAD/NAD-bd_sf"/>
</dbReference>
<dbReference type="GO" id="GO:0016614">
    <property type="term" value="F:oxidoreductase activity, acting on CH-OH group of donors"/>
    <property type="evidence" value="ECO:0007669"/>
    <property type="project" value="InterPro"/>
</dbReference>
<evidence type="ECO:0000313" key="10">
    <source>
        <dbReference type="Proteomes" id="UP001149140"/>
    </source>
</evidence>
<comment type="cofactor">
    <cofactor evidence="1 5">
        <name>FAD</name>
        <dbReference type="ChEBI" id="CHEBI:57692"/>
    </cofactor>
</comment>
<reference evidence="9" key="1">
    <citation type="submission" date="2022-10" db="EMBL/GenBank/DDBJ databases">
        <title>The WGS of Solirubrobacter ginsenosidimutans DSM 21036.</title>
        <authorList>
            <person name="Jiang Z."/>
        </authorList>
    </citation>
    <scope>NUCLEOTIDE SEQUENCE</scope>
    <source>
        <strain evidence="9">DSM 21036</strain>
    </source>
</reference>
<evidence type="ECO:0000259" key="7">
    <source>
        <dbReference type="PROSITE" id="PS00623"/>
    </source>
</evidence>
<dbReference type="Gene3D" id="3.30.560.10">
    <property type="entry name" value="Glucose Oxidase, domain 3"/>
    <property type="match status" value="1"/>
</dbReference>
<dbReference type="AlphaFoldDB" id="A0A9X3S4Y1"/>
<dbReference type="PROSITE" id="PS00623">
    <property type="entry name" value="GMC_OXRED_1"/>
    <property type="match status" value="1"/>
</dbReference>
<comment type="similarity">
    <text evidence="2 6">Belongs to the GMC oxidoreductase family.</text>
</comment>
<evidence type="ECO:0000256" key="4">
    <source>
        <dbReference type="ARBA" id="ARBA00022827"/>
    </source>
</evidence>